<evidence type="ECO:0000256" key="1">
    <source>
        <dbReference type="SAM" id="MobiDB-lite"/>
    </source>
</evidence>
<dbReference type="EMBL" id="SRYD01000024">
    <property type="protein sequence ID" value="TGY74225.1"/>
    <property type="molecule type" value="Genomic_DNA"/>
</dbReference>
<protein>
    <recommendedName>
        <fullName evidence="4">NERD domain-containing protein</fullName>
    </recommendedName>
</protein>
<dbReference type="RefSeq" id="WP_135993195.1">
    <property type="nucleotide sequence ID" value="NZ_CBFGDC010000012.1"/>
</dbReference>
<dbReference type="AlphaFoldDB" id="A0A4S2FXN6"/>
<sequence length="629" mass="73470">MKKNRKHNKPKSKQPKKRRKSIKKINTTNKSFESQMRSMGKKLHRIFKNKESVNAIIKEHIDIIEGYIKKYDCVKLLGSIGLYLLDNLPNPEKYFMACGNDLKLDDTAEIIAEYAMNFGLALPNSNKENPTDTIILDLRIRLKALLMIYLYLDMPLEQDHMQSIDWLIHMETIIVRGDGYQEHVYTVFNEMFDPHTNFFQRKYGYSAKQLFEFLIDLRSRVICKIGDNNNIYGASEMHKRWQKWETIKYGTNELEKRDWSKGLFGEFFENNPDVAHTEDGMQFILFPPSDFIHSDSIFWIYPQNDIEEAILNSLSMSFGENASFLTSKKYKGNIMNGHSIFERPFIKDGDKYYCFTPMIPQRNLFLIGEKLMMRDSSYYQQNFLQNSSPISRDNYIERKVRSVMESFLPSVKFYSSVHYKIYEDGIEKKPELDILGVSCKATYIIEVKAHELTHKDRVGLKGAKDKFQSSVIEACTQCLRSYRFITDTETPKFGTIESEIIIDKTKPIYKIAVTFQHYSAILGQMDKLESAGMIEPQLRDTWITSLFDLMVISEFIESEDEFITYLEMRKTINTNPITFHDELDLLGQFLNEDLASKIRPNKPMMIVGGANYIDEEYTSDSYLPINIVK</sequence>
<proteinExistence type="predicted"/>
<accession>A0A4S2FXN6</accession>
<evidence type="ECO:0000313" key="2">
    <source>
        <dbReference type="EMBL" id="TGY74225.1"/>
    </source>
</evidence>
<feature type="compositionally biased region" description="Basic residues" evidence="1">
    <location>
        <begin position="1"/>
        <end position="23"/>
    </location>
</feature>
<feature type="region of interest" description="Disordered" evidence="1">
    <location>
        <begin position="1"/>
        <end position="34"/>
    </location>
</feature>
<comment type="caution">
    <text evidence="2">The sequence shown here is derived from an EMBL/GenBank/DDBJ whole genome shotgun (WGS) entry which is preliminary data.</text>
</comment>
<gene>
    <name evidence="2" type="ORF">E5333_07310</name>
</gene>
<dbReference type="Proteomes" id="UP000306630">
    <property type="component" value="Unassembled WGS sequence"/>
</dbReference>
<reference evidence="2 3" key="1">
    <citation type="submission" date="2019-04" db="EMBL/GenBank/DDBJ databases">
        <title>Microbes associate with the intestines of laboratory mice.</title>
        <authorList>
            <person name="Navarre W."/>
            <person name="Wong E."/>
            <person name="Huang K."/>
            <person name="Tropini C."/>
            <person name="Ng K."/>
            <person name="Yu B."/>
        </authorList>
    </citation>
    <scope>NUCLEOTIDE SEQUENCE [LARGE SCALE GENOMIC DNA]</scope>
    <source>
        <strain evidence="2 3">NM06_A21</strain>
    </source>
</reference>
<organism evidence="2 3">
    <name type="scientific">Muribaculum intestinale</name>
    <dbReference type="NCBI Taxonomy" id="1796646"/>
    <lineage>
        <taxon>Bacteria</taxon>
        <taxon>Pseudomonadati</taxon>
        <taxon>Bacteroidota</taxon>
        <taxon>Bacteroidia</taxon>
        <taxon>Bacteroidales</taxon>
        <taxon>Muribaculaceae</taxon>
        <taxon>Muribaculum</taxon>
    </lineage>
</organism>
<evidence type="ECO:0008006" key="4">
    <source>
        <dbReference type="Google" id="ProtNLM"/>
    </source>
</evidence>
<name>A0A4S2FXN6_9BACT</name>
<evidence type="ECO:0000313" key="3">
    <source>
        <dbReference type="Proteomes" id="UP000306630"/>
    </source>
</evidence>